<evidence type="ECO:0000259" key="13">
    <source>
        <dbReference type="PROSITE" id="PS51829"/>
    </source>
</evidence>
<evidence type="ECO:0000313" key="15">
    <source>
        <dbReference type="Proteomes" id="UP000095751"/>
    </source>
</evidence>
<dbReference type="InterPro" id="IPR036852">
    <property type="entry name" value="Peptidase_S8/S53_dom_sf"/>
</dbReference>
<keyword evidence="15" id="KW-1185">Reference proteome</keyword>
<dbReference type="GO" id="GO:0016485">
    <property type="term" value="P:protein processing"/>
    <property type="evidence" value="ECO:0007669"/>
    <property type="project" value="TreeGrafter"/>
</dbReference>
<feature type="compositionally biased region" description="Acidic residues" evidence="11">
    <location>
        <begin position="900"/>
        <end position="912"/>
    </location>
</feature>
<dbReference type="InterPro" id="IPR015500">
    <property type="entry name" value="Peptidase_S8_subtilisin-rel"/>
</dbReference>
<feature type="compositionally biased region" description="Low complexity" evidence="11">
    <location>
        <begin position="616"/>
        <end position="630"/>
    </location>
</feature>
<sequence length="942" mass="102039">MRYKLLDVVVLVPLRCNVRRPYHLHHFLMVIILIASWIHVSRSTSENNVLLLDGFFNDVEYENQRWVFEMINIGPVWSKGIFGKGVRVRVNDAGIDENNIEFQNRYDKDSSCTKKPSTSTSTSTISNSNDRLFDRDQHGTSVASIIGASANNGECAMGVAPETIISWCDGLQRDESFLDFQREGTGVCSDFLDLIIGGECSYDGLSTTARNSIVNGIRHGRNGKGIIYVFSSGNAYQQGDDTNLKGYTNARWTISVGAVGKDGTHAFYSTGGASLFVTAPGGDSDDQQKHIVAQVGGGCTSTDVGTSFAAPVVSGVVALVLEVNPTLSWRDVQGILAESATKPPVLNNDTYDDTSVMNGGGLWHSNLYGFGIVNAGNAVELSKTWINYGEEQLITIDSGPLNLPIIDDPTVPTTSSLIVSPRTSEESYFVVESIEILLDVVHFSRGDLNVTLTSPSGISSLLHPGKLPENIQSESDQFWKLMTVRNRDESPFGEWQLHISDEKVGQFQNCVDMTNFIIYYDNKKVDCRYLEKYKMCSADAFLGKVTDDNGQTMSEACCICGGGLQRESFQDILRHWTIAIYGRYDISRFAPTTKKSPPSSSSPEVSILTKNPTNAPSSLPSILPTTTSPTYVPSEFQSTTPTLLPTTSEPSSRPTVTASSPSTTKSSEPSSRPTLTASSPSTTKSEDVLTSDASSLYPSVSIPSARPSLTSSNQPNSIAISDESEEPSKYPSFQSSRPTVTASNHSTTKFEDVLASDASSLYPSISIPSARPSLTSSNQPNIIAISDESEEPSKYPSFQQSQLPTAVFMSSSLPSTNNHPSPMIPSTILSSKQMLTPESPDKIDEVKTAITTNEALTGIVIDDNSSSNNNTSSNNTNNKVDLVEDDNSGIGSILVVDDSRGDDDDDDDDDDATSIAKDYDVIPDSATDSDSDIIIWLWELVP</sequence>
<dbReference type="SUPFAM" id="SSF49785">
    <property type="entry name" value="Galactose-binding domain-like"/>
    <property type="match status" value="1"/>
</dbReference>
<dbReference type="InterPro" id="IPR002884">
    <property type="entry name" value="P_dom"/>
</dbReference>
<feature type="region of interest" description="Disordered" evidence="11">
    <location>
        <begin position="591"/>
        <end position="745"/>
    </location>
</feature>
<keyword evidence="5 10" id="KW-0720">Serine protease</keyword>
<gene>
    <name evidence="14" type="ORF">FRACYDRAFT_249666</name>
</gene>
<dbReference type="SUPFAM" id="SSF52743">
    <property type="entry name" value="Subtilisin-like"/>
    <property type="match status" value="1"/>
</dbReference>
<comment type="similarity">
    <text evidence="1">Belongs to the peptidase S8 family. Furin subfamily.</text>
</comment>
<keyword evidence="6" id="KW-0106">Calcium</keyword>
<evidence type="ECO:0000256" key="7">
    <source>
        <dbReference type="ARBA" id="ARBA00023529"/>
    </source>
</evidence>
<dbReference type="InterPro" id="IPR008979">
    <property type="entry name" value="Galactose-bd-like_sf"/>
</dbReference>
<protein>
    <recommendedName>
        <fullName evidence="8">subtilisin</fullName>
        <ecNumber evidence="8">3.4.21.62</ecNumber>
    </recommendedName>
</protein>
<feature type="region of interest" description="Disordered" evidence="11">
    <location>
        <begin position="861"/>
        <end position="917"/>
    </location>
</feature>
<feature type="compositionally biased region" description="Low complexity" evidence="11">
    <location>
        <begin position="864"/>
        <end position="878"/>
    </location>
</feature>
<dbReference type="GO" id="GO:0005737">
    <property type="term" value="C:cytoplasm"/>
    <property type="evidence" value="ECO:0007669"/>
    <property type="project" value="UniProtKB-ARBA"/>
</dbReference>
<dbReference type="OrthoDB" id="300641at2759"/>
<dbReference type="PANTHER" id="PTHR42884">
    <property type="entry name" value="PROPROTEIN CONVERTASE SUBTILISIN/KEXIN-RELATED"/>
    <property type="match status" value="1"/>
</dbReference>
<feature type="active site" description="Charge relay system" evidence="9 10">
    <location>
        <position position="92"/>
    </location>
</feature>
<keyword evidence="2 10" id="KW-0645">Protease</keyword>
<feature type="transmembrane region" description="Helical" evidence="12">
    <location>
        <begin position="21"/>
        <end position="40"/>
    </location>
</feature>
<dbReference type="CDD" id="cd04059">
    <property type="entry name" value="Peptidases_S8_Protein_convertases_Kexins_Furin-like"/>
    <property type="match status" value="1"/>
</dbReference>
<dbReference type="EC" id="3.4.21.62" evidence="8"/>
<dbReference type="PROSITE" id="PS00137">
    <property type="entry name" value="SUBTILASE_HIS"/>
    <property type="match status" value="1"/>
</dbReference>
<dbReference type="Proteomes" id="UP000095751">
    <property type="component" value="Unassembled WGS sequence"/>
</dbReference>
<dbReference type="GO" id="GO:0016020">
    <property type="term" value="C:membrane"/>
    <property type="evidence" value="ECO:0007669"/>
    <property type="project" value="TreeGrafter"/>
</dbReference>
<dbReference type="KEGG" id="fcy:FRACYDRAFT_249666"/>
<comment type="catalytic activity">
    <reaction evidence="7">
        <text>Hydrolysis of proteins with broad specificity for peptide bonds, and a preference for a large uncharged residue in P1. Hydrolyzes peptide amides.</text>
        <dbReference type="EC" id="3.4.21.62"/>
    </reaction>
</comment>
<name>A0A1E7ERW1_9STRA</name>
<evidence type="ECO:0000256" key="8">
    <source>
        <dbReference type="ARBA" id="ARBA00023619"/>
    </source>
</evidence>
<evidence type="ECO:0000256" key="10">
    <source>
        <dbReference type="PROSITE-ProRule" id="PRU01240"/>
    </source>
</evidence>
<proteinExistence type="inferred from homology"/>
<dbReference type="PRINTS" id="PR00723">
    <property type="entry name" value="SUBTILISIN"/>
</dbReference>
<dbReference type="InParanoid" id="A0A1E7ERW1"/>
<feature type="compositionally biased region" description="Low complexity" evidence="11">
    <location>
        <begin position="638"/>
        <end position="674"/>
    </location>
</feature>
<keyword evidence="3" id="KW-0732">Signal</keyword>
<evidence type="ECO:0000256" key="9">
    <source>
        <dbReference type="PIRSR" id="PIRSR615500-1"/>
    </source>
</evidence>
<feature type="domain" description="P/Homo B" evidence="13">
    <location>
        <begin position="388"/>
        <end position="526"/>
    </location>
</feature>
<dbReference type="Gene3D" id="2.60.120.260">
    <property type="entry name" value="Galactose-binding domain-like"/>
    <property type="match status" value="1"/>
</dbReference>
<keyword evidence="12" id="KW-1133">Transmembrane helix</keyword>
<dbReference type="InterPro" id="IPR023828">
    <property type="entry name" value="Peptidase_S8_Ser-AS"/>
</dbReference>
<keyword evidence="12" id="KW-0472">Membrane</keyword>
<dbReference type="Gene3D" id="3.40.50.200">
    <property type="entry name" value="Peptidase S8/S53 domain"/>
    <property type="match status" value="1"/>
</dbReference>
<dbReference type="InterPro" id="IPR022398">
    <property type="entry name" value="Peptidase_S8_His-AS"/>
</dbReference>
<dbReference type="Pfam" id="PF00082">
    <property type="entry name" value="Peptidase_S8"/>
    <property type="match status" value="1"/>
</dbReference>
<dbReference type="InterPro" id="IPR034182">
    <property type="entry name" value="Kexin/furin"/>
</dbReference>
<feature type="compositionally biased region" description="Polar residues" evidence="11">
    <location>
        <begin position="731"/>
        <end position="745"/>
    </location>
</feature>
<feature type="active site" description="Charge relay system" evidence="9 10">
    <location>
        <position position="138"/>
    </location>
</feature>
<keyword evidence="12" id="KW-0812">Transmembrane</keyword>
<dbReference type="EMBL" id="KV784379">
    <property type="protein sequence ID" value="OEU08760.1"/>
    <property type="molecule type" value="Genomic_DNA"/>
</dbReference>
<feature type="compositionally biased region" description="Low complexity" evidence="11">
    <location>
        <begin position="591"/>
        <end position="603"/>
    </location>
</feature>
<dbReference type="GO" id="GO:0004252">
    <property type="term" value="F:serine-type endopeptidase activity"/>
    <property type="evidence" value="ECO:0007669"/>
    <property type="project" value="UniProtKB-UniRule"/>
</dbReference>
<reference evidence="14 15" key="1">
    <citation type="submission" date="2016-09" db="EMBL/GenBank/DDBJ databases">
        <title>Extensive genetic diversity and differential bi-allelic expression allows diatom success in the polar Southern Ocean.</title>
        <authorList>
            <consortium name="DOE Joint Genome Institute"/>
            <person name="Mock T."/>
            <person name="Otillar R.P."/>
            <person name="Strauss J."/>
            <person name="Dupont C."/>
            <person name="Frickenhaus S."/>
            <person name="Maumus F."/>
            <person name="Mcmullan M."/>
            <person name="Sanges R."/>
            <person name="Schmutz J."/>
            <person name="Toseland A."/>
            <person name="Valas R."/>
            <person name="Veluchamy A."/>
            <person name="Ward B.J."/>
            <person name="Allen A."/>
            <person name="Barry K."/>
            <person name="Falciatore A."/>
            <person name="Ferrante M."/>
            <person name="Fortunato A.E."/>
            <person name="Gloeckner G."/>
            <person name="Gruber A."/>
            <person name="Hipkin R."/>
            <person name="Janech M."/>
            <person name="Kroth P."/>
            <person name="Leese F."/>
            <person name="Lindquist E."/>
            <person name="Lyon B.R."/>
            <person name="Martin J."/>
            <person name="Mayer C."/>
            <person name="Parker M."/>
            <person name="Quesneville H."/>
            <person name="Raymond J."/>
            <person name="Uhlig C."/>
            <person name="Valentin K.U."/>
            <person name="Worden A.Z."/>
            <person name="Armbrust E.V."/>
            <person name="Bowler C."/>
            <person name="Green B."/>
            <person name="Moulton V."/>
            <person name="Van Oosterhout C."/>
            <person name="Grigoriev I."/>
        </authorList>
    </citation>
    <scope>NUCLEOTIDE SEQUENCE [LARGE SCALE GENOMIC DNA]</scope>
    <source>
        <strain evidence="14 15">CCMP1102</strain>
    </source>
</reference>
<feature type="active site" description="Charge relay system" evidence="9 10">
    <location>
        <position position="307"/>
    </location>
</feature>
<evidence type="ECO:0000256" key="2">
    <source>
        <dbReference type="ARBA" id="ARBA00022670"/>
    </source>
</evidence>
<evidence type="ECO:0000256" key="4">
    <source>
        <dbReference type="ARBA" id="ARBA00022801"/>
    </source>
</evidence>
<evidence type="ECO:0000256" key="6">
    <source>
        <dbReference type="ARBA" id="ARBA00022837"/>
    </source>
</evidence>
<dbReference type="PANTHER" id="PTHR42884:SF14">
    <property type="entry name" value="NEUROENDOCRINE CONVERTASE 1"/>
    <property type="match status" value="1"/>
</dbReference>
<keyword evidence="4 10" id="KW-0378">Hydrolase</keyword>
<dbReference type="PROSITE" id="PS51829">
    <property type="entry name" value="P_HOMO_B"/>
    <property type="match status" value="1"/>
</dbReference>
<dbReference type="Pfam" id="PF01483">
    <property type="entry name" value="P_proprotein"/>
    <property type="match status" value="1"/>
</dbReference>
<accession>A0A1E7ERW1</accession>
<feature type="region of interest" description="Disordered" evidence="11">
    <location>
        <begin position="107"/>
        <end position="135"/>
    </location>
</feature>
<evidence type="ECO:0000256" key="12">
    <source>
        <dbReference type="SAM" id="Phobius"/>
    </source>
</evidence>
<dbReference type="PROSITE" id="PS51892">
    <property type="entry name" value="SUBTILASE"/>
    <property type="match status" value="1"/>
</dbReference>
<evidence type="ECO:0000256" key="3">
    <source>
        <dbReference type="ARBA" id="ARBA00022729"/>
    </source>
</evidence>
<organism evidence="14 15">
    <name type="scientific">Fragilariopsis cylindrus CCMP1102</name>
    <dbReference type="NCBI Taxonomy" id="635003"/>
    <lineage>
        <taxon>Eukaryota</taxon>
        <taxon>Sar</taxon>
        <taxon>Stramenopiles</taxon>
        <taxon>Ochrophyta</taxon>
        <taxon>Bacillariophyta</taxon>
        <taxon>Bacillariophyceae</taxon>
        <taxon>Bacillariophycidae</taxon>
        <taxon>Bacillariales</taxon>
        <taxon>Bacillariaceae</taxon>
        <taxon>Fragilariopsis</taxon>
    </lineage>
</organism>
<feature type="compositionally biased region" description="Polar residues" evidence="11">
    <location>
        <begin position="691"/>
        <end position="719"/>
    </location>
</feature>
<dbReference type="InterPro" id="IPR000209">
    <property type="entry name" value="Peptidase_S8/S53_dom"/>
</dbReference>
<evidence type="ECO:0000256" key="5">
    <source>
        <dbReference type="ARBA" id="ARBA00022825"/>
    </source>
</evidence>
<feature type="compositionally biased region" description="Low complexity" evidence="11">
    <location>
        <begin position="113"/>
        <end position="128"/>
    </location>
</feature>
<evidence type="ECO:0000256" key="1">
    <source>
        <dbReference type="ARBA" id="ARBA00005325"/>
    </source>
</evidence>
<evidence type="ECO:0000256" key="11">
    <source>
        <dbReference type="SAM" id="MobiDB-lite"/>
    </source>
</evidence>
<dbReference type="PROSITE" id="PS00138">
    <property type="entry name" value="SUBTILASE_SER"/>
    <property type="match status" value="1"/>
</dbReference>
<dbReference type="GO" id="GO:0012505">
    <property type="term" value="C:endomembrane system"/>
    <property type="evidence" value="ECO:0007669"/>
    <property type="project" value="UniProtKB-ARBA"/>
</dbReference>
<evidence type="ECO:0000313" key="14">
    <source>
        <dbReference type="EMBL" id="OEU08760.1"/>
    </source>
</evidence>
<dbReference type="AlphaFoldDB" id="A0A1E7ERW1"/>